<evidence type="ECO:0000256" key="6">
    <source>
        <dbReference type="SAM" id="Phobius"/>
    </source>
</evidence>
<comment type="subcellular location">
    <subcellularLocation>
        <location evidence="1">Membrane</location>
        <topology evidence="1">Multi-pass membrane protein</topology>
    </subcellularLocation>
</comment>
<dbReference type="GO" id="GO:0005385">
    <property type="term" value="F:zinc ion transmembrane transporter activity"/>
    <property type="evidence" value="ECO:0007669"/>
    <property type="project" value="TreeGrafter"/>
</dbReference>
<keyword evidence="3" id="KW-0862">Zinc</keyword>
<sequence length="201" mass="21308">MSEGHFDLGSQDKRKILWIVLALNVAIAAGFFATGLLGDSSALIANGLDNSSDAIVYAISLMALSRPPRWKRIAARFSGIMLLAFAIGVVIDAGRRFLTGSDPLGITMMIMALVAAAVNLLSLFLLKRLKGKDVNLRAATTFSFNDFISNGGILIGGALVLWTGQNWPDLIVGIGVAAIAIYGGIDILRDAHHEAVKAKES</sequence>
<dbReference type="InterPro" id="IPR002524">
    <property type="entry name" value="Cation_efflux"/>
</dbReference>
<dbReference type="Gene3D" id="1.20.1510.10">
    <property type="entry name" value="Cation efflux protein transmembrane domain"/>
    <property type="match status" value="1"/>
</dbReference>
<evidence type="ECO:0000256" key="2">
    <source>
        <dbReference type="ARBA" id="ARBA00022692"/>
    </source>
</evidence>
<organism evidence="8 9">
    <name type="scientific">Allosphingosinicella humi</name>
    <dbReference type="NCBI Taxonomy" id="2068657"/>
    <lineage>
        <taxon>Bacteria</taxon>
        <taxon>Pseudomonadati</taxon>
        <taxon>Pseudomonadota</taxon>
        <taxon>Alphaproteobacteria</taxon>
        <taxon>Sphingomonadales</taxon>
        <taxon>Sphingomonadaceae</taxon>
        <taxon>Allosphingosinicella</taxon>
    </lineage>
</organism>
<keyword evidence="9" id="KW-1185">Reference proteome</keyword>
<feature type="transmembrane region" description="Helical" evidence="6">
    <location>
        <begin position="147"/>
        <end position="164"/>
    </location>
</feature>
<proteinExistence type="predicted"/>
<comment type="caution">
    <text evidence="8">The sequence shown here is derived from an EMBL/GenBank/DDBJ whole genome shotgun (WGS) entry which is preliminary data.</text>
</comment>
<dbReference type="Proteomes" id="UP000245916">
    <property type="component" value="Unassembled WGS sequence"/>
</dbReference>
<evidence type="ECO:0000256" key="4">
    <source>
        <dbReference type="ARBA" id="ARBA00022989"/>
    </source>
</evidence>
<dbReference type="EMBL" id="QFFF01000001">
    <property type="protein sequence ID" value="PWG01988.1"/>
    <property type="molecule type" value="Genomic_DNA"/>
</dbReference>
<evidence type="ECO:0000259" key="7">
    <source>
        <dbReference type="Pfam" id="PF01545"/>
    </source>
</evidence>
<dbReference type="PANTHER" id="PTHR11562:SF17">
    <property type="entry name" value="RE54080P-RELATED"/>
    <property type="match status" value="1"/>
</dbReference>
<keyword evidence="3" id="KW-0864">Zinc transport</keyword>
<protein>
    <submittedName>
        <fullName evidence="8">RND transporter</fullName>
    </submittedName>
</protein>
<evidence type="ECO:0000256" key="1">
    <source>
        <dbReference type="ARBA" id="ARBA00004141"/>
    </source>
</evidence>
<dbReference type="GO" id="GO:0005886">
    <property type="term" value="C:plasma membrane"/>
    <property type="evidence" value="ECO:0007669"/>
    <property type="project" value="TreeGrafter"/>
</dbReference>
<evidence type="ECO:0000256" key="5">
    <source>
        <dbReference type="ARBA" id="ARBA00023136"/>
    </source>
</evidence>
<dbReference type="Pfam" id="PF01545">
    <property type="entry name" value="Cation_efflux"/>
    <property type="match status" value="1"/>
</dbReference>
<dbReference type="NCBIfam" id="TIGR01297">
    <property type="entry name" value="CDF"/>
    <property type="match status" value="1"/>
</dbReference>
<feature type="domain" description="Cation efflux protein transmembrane" evidence="7">
    <location>
        <begin position="17"/>
        <end position="191"/>
    </location>
</feature>
<accession>A0A2U2J0Y5</accession>
<name>A0A2U2J0Y5_9SPHN</name>
<dbReference type="InterPro" id="IPR058533">
    <property type="entry name" value="Cation_efflux_TM"/>
</dbReference>
<dbReference type="PANTHER" id="PTHR11562">
    <property type="entry name" value="CATION EFFLUX PROTEIN/ ZINC TRANSPORTER"/>
    <property type="match status" value="1"/>
</dbReference>
<dbReference type="AlphaFoldDB" id="A0A2U2J0Y5"/>
<feature type="transmembrane region" description="Helical" evidence="6">
    <location>
        <begin position="170"/>
        <end position="188"/>
    </location>
</feature>
<reference evidence="8 9" key="1">
    <citation type="submission" date="2018-05" db="EMBL/GenBank/DDBJ databases">
        <title>Genome of Sphingosinicella humi QZX222.</title>
        <authorList>
            <person name="Qiao Z."/>
            <person name="Wang G."/>
        </authorList>
    </citation>
    <scope>NUCLEOTIDE SEQUENCE [LARGE SCALE GENOMIC DNA]</scope>
    <source>
        <strain evidence="8 9">QZX222</strain>
    </source>
</reference>
<evidence type="ECO:0000313" key="9">
    <source>
        <dbReference type="Proteomes" id="UP000245916"/>
    </source>
</evidence>
<dbReference type="OrthoDB" id="9799649at2"/>
<dbReference type="InterPro" id="IPR027469">
    <property type="entry name" value="Cation_efflux_TMD_sf"/>
</dbReference>
<gene>
    <name evidence="8" type="ORF">DF286_03240</name>
</gene>
<dbReference type="RefSeq" id="WP_109270128.1">
    <property type="nucleotide sequence ID" value="NZ_QFFF01000001.1"/>
</dbReference>
<feature type="transmembrane region" description="Helical" evidence="6">
    <location>
        <begin position="16"/>
        <end position="37"/>
    </location>
</feature>
<evidence type="ECO:0000313" key="8">
    <source>
        <dbReference type="EMBL" id="PWG01988.1"/>
    </source>
</evidence>
<feature type="transmembrane region" description="Helical" evidence="6">
    <location>
        <begin position="73"/>
        <end position="91"/>
    </location>
</feature>
<evidence type="ECO:0000256" key="3">
    <source>
        <dbReference type="ARBA" id="ARBA00022906"/>
    </source>
</evidence>
<dbReference type="InterPro" id="IPR050681">
    <property type="entry name" value="CDF/SLC30A"/>
</dbReference>
<feature type="transmembrane region" description="Helical" evidence="6">
    <location>
        <begin position="103"/>
        <end position="126"/>
    </location>
</feature>
<keyword evidence="3" id="KW-0813">Transport</keyword>
<keyword evidence="5 6" id="KW-0472">Membrane</keyword>
<keyword evidence="4 6" id="KW-1133">Transmembrane helix</keyword>
<dbReference type="SUPFAM" id="SSF161111">
    <property type="entry name" value="Cation efflux protein transmembrane domain-like"/>
    <property type="match status" value="1"/>
</dbReference>
<keyword evidence="3" id="KW-0406">Ion transport</keyword>
<keyword evidence="2 6" id="KW-0812">Transmembrane</keyword>